<feature type="transmembrane region" description="Helical" evidence="7">
    <location>
        <begin position="220"/>
        <end position="242"/>
    </location>
</feature>
<dbReference type="InterPro" id="IPR003918">
    <property type="entry name" value="NADH_UbQ_OxRdtase"/>
</dbReference>
<evidence type="ECO:0000256" key="6">
    <source>
        <dbReference type="RuleBase" id="RU000320"/>
    </source>
</evidence>
<dbReference type="GO" id="GO:0015990">
    <property type="term" value="P:electron transport coupled proton transport"/>
    <property type="evidence" value="ECO:0007669"/>
    <property type="project" value="TreeGrafter"/>
</dbReference>
<dbReference type="GO" id="GO:0042773">
    <property type="term" value="P:ATP synthesis coupled electron transport"/>
    <property type="evidence" value="ECO:0007669"/>
    <property type="project" value="InterPro"/>
</dbReference>
<evidence type="ECO:0000313" key="9">
    <source>
        <dbReference type="EMBL" id="QGF22791.1"/>
    </source>
</evidence>
<keyword evidence="4 7" id="KW-1133">Transmembrane helix</keyword>
<evidence type="ECO:0000256" key="5">
    <source>
        <dbReference type="ARBA" id="ARBA00023136"/>
    </source>
</evidence>
<comment type="subcellular location">
    <subcellularLocation>
        <location evidence="1">Endomembrane system</location>
        <topology evidence="1">Multi-pass membrane protein</topology>
    </subcellularLocation>
    <subcellularLocation>
        <location evidence="6">Membrane</location>
        <topology evidence="6">Multi-pass membrane protein</topology>
    </subcellularLocation>
</comment>
<dbReference type="KEGG" id="rain:Rai3103_02875"/>
<feature type="transmembrane region" description="Helical" evidence="7">
    <location>
        <begin position="416"/>
        <end position="439"/>
    </location>
</feature>
<feature type="transmembrane region" description="Helical" evidence="7">
    <location>
        <begin position="137"/>
        <end position="157"/>
    </location>
</feature>
<accession>A0A5Q2F8M5</accession>
<dbReference type="NCBIfam" id="NF004500">
    <property type="entry name" value="PRK05846.1-4"/>
    <property type="match status" value="1"/>
</dbReference>
<dbReference type="PANTHER" id="PTHR43507">
    <property type="entry name" value="NADH-UBIQUINONE OXIDOREDUCTASE CHAIN 4"/>
    <property type="match status" value="1"/>
</dbReference>
<evidence type="ECO:0000256" key="2">
    <source>
        <dbReference type="ARBA" id="ARBA00009025"/>
    </source>
</evidence>
<evidence type="ECO:0000256" key="3">
    <source>
        <dbReference type="ARBA" id="ARBA00022692"/>
    </source>
</evidence>
<evidence type="ECO:0000256" key="4">
    <source>
        <dbReference type="ARBA" id="ARBA00022989"/>
    </source>
</evidence>
<feature type="transmembrane region" description="Helical" evidence="7">
    <location>
        <begin position="113"/>
        <end position="131"/>
    </location>
</feature>
<dbReference type="GO" id="GO:0003954">
    <property type="term" value="F:NADH dehydrogenase activity"/>
    <property type="evidence" value="ECO:0007669"/>
    <property type="project" value="TreeGrafter"/>
</dbReference>
<feature type="transmembrane region" description="Helical" evidence="7">
    <location>
        <begin position="169"/>
        <end position="190"/>
    </location>
</feature>
<keyword evidence="5 7" id="KW-0472">Membrane</keyword>
<name>A0A5Q2F8M5_9ACTN</name>
<dbReference type="InterPro" id="IPR010227">
    <property type="entry name" value="NADH_Q_OxRdtase_chainM/4"/>
</dbReference>
<dbReference type="GO" id="GO:0008137">
    <property type="term" value="F:NADH dehydrogenase (ubiquinone) activity"/>
    <property type="evidence" value="ECO:0007669"/>
    <property type="project" value="InterPro"/>
</dbReference>
<proteinExistence type="inferred from homology"/>
<feature type="transmembrane region" description="Helical" evidence="7">
    <location>
        <begin position="381"/>
        <end position="404"/>
    </location>
</feature>
<keyword evidence="3 6" id="KW-0812">Transmembrane</keyword>
<dbReference type="PANTHER" id="PTHR43507:SF1">
    <property type="entry name" value="NADH-UBIQUINONE OXIDOREDUCTASE CHAIN 4"/>
    <property type="match status" value="1"/>
</dbReference>
<keyword evidence="9" id="KW-0560">Oxidoreductase</keyword>
<reference evidence="9 10" key="1">
    <citation type="submission" date="2019-10" db="EMBL/GenBank/DDBJ databases">
        <title>Genomic analysis of Raineyella sp. CBA3103.</title>
        <authorList>
            <person name="Roh S.W."/>
        </authorList>
    </citation>
    <scope>NUCLEOTIDE SEQUENCE [LARGE SCALE GENOMIC DNA]</scope>
    <source>
        <strain evidence="9 10">CBA3103</strain>
    </source>
</reference>
<dbReference type="GO" id="GO:0048039">
    <property type="term" value="F:ubiquinone binding"/>
    <property type="evidence" value="ECO:0007669"/>
    <property type="project" value="TreeGrafter"/>
</dbReference>
<comment type="similarity">
    <text evidence="2">Belongs to the complex I subunit 4 family.</text>
</comment>
<dbReference type="EMBL" id="CP045725">
    <property type="protein sequence ID" value="QGF22791.1"/>
    <property type="molecule type" value="Genomic_DNA"/>
</dbReference>
<protein>
    <submittedName>
        <fullName evidence="9">NADH-quinone oxidoreductase subunit M</fullName>
        <ecNumber evidence="9">1.6.5.11</ecNumber>
    </submittedName>
</protein>
<gene>
    <name evidence="9" type="ORF">Rai3103_02875</name>
</gene>
<feature type="domain" description="NADH:quinone oxidoreductase/Mrp antiporter transmembrane" evidence="8">
    <location>
        <begin position="133"/>
        <end position="426"/>
    </location>
</feature>
<dbReference type="EC" id="1.6.5.11" evidence="9"/>
<dbReference type="Pfam" id="PF00361">
    <property type="entry name" value="Proton_antipo_M"/>
    <property type="match status" value="1"/>
</dbReference>
<dbReference type="Proteomes" id="UP000386847">
    <property type="component" value="Chromosome"/>
</dbReference>
<dbReference type="RefSeq" id="WP_153571318.1">
    <property type="nucleotide sequence ID" value="NZ_CP045725.1"/>
</dbReference>
<feature type="transmembrane region" description="Helical" evidence="7">
    <location>
        <begin position="340"/>
        <end position="361"/>
    </location>
</feature>
<evidence type="ECO:0000256" key="1">
    <source>
        <dbReference type="ARBA" id="ARBA00004127"/>
    </source>
</evidence>
<evidence type="ECO:0000313" key="10">
    <source>
        <dbReference type="Proteomes" id="UP000386847"/>
    </source>
</evidence>
<evidence type="ECO:0000259" key="8">
    <source>
        <dbReference type="Pfam" id="PF00361"/>
    </source>
</evidence>
<feature type="transmembrane region" description="Helical" evidence="7">
    <location>
        <begin position="31"/>
        <end position="51"/>
    </location>
</feature>
<feature type="transmembrane region" description="Helical" evidence="7">
    <location>
        <begin position="283"/>
        <end position="305"/>
    </location>
</feature>
<dbReference type="PRINTS" id="PR01437">
    <property type="entry name" value="NUOXDRDTASE4"/>
</dbReference>
<dbReference type="GO" id="GO:0012505">
    <property type="term" value="C:endomembrane system"/>
    <property type="evidence" value="ECO:0007669"/>
    <property type="project" value="UniProtKB-SubCell"/>
</dbReference>
<sequence>MTTFPWLTVLAVLPLIGALTLVFIKGPLARTVGLAFALVTLVVAVVVAFRFDTGTAGLQLVETQSWIPAIGASYSLGVDGMGLLMVLLTAILVPVVLIAVWDDPDANAGRWTSQSFFGLALLLEGLSLYVFMATDVLLFYLFFEATLIPMYFLIGGFGAHKRSAAAMKFLLFSLAGGLVMLVSVIGVYAVQAGVGQPTYALQSLQPAAASGLFNTPVGKWLFAGFFIAFAVKAPMVPVHTWLADAAEASNPGSATLMVSVLDKIGTFGMLRFCLGLFPEASVWATPLVLVLALISIIYGAVAAIGQRNLMRFVAFTSVSHFGFMVLGIFAMTTSGISGSIFYMFNHGLSTAALFLVVGYMVKRRGSADIAAFGGVQKVAPVMAGFLLVSGLSALALPGLSSFVSEFMVLAGTFSKYRWLAAFAAVALLLSAVYVMAVYQRTMTGPVTEQVTRTVHADLTLRERVAVVPLLAIILVLGFFPRPALKLAEPQGAQTVTAMQSVGISEPKPQIPEGKN</sequence>
<dbReference type="InterPro" id="IPR001750">
    <property type="entry name" value="ND/Mrp_TM"/>
</dbReference>
<feature type="transmembrane region" description="Helical" evidence="7">
    <location>
        <begin position="460"/>
        <end position="479"/>
    </location>
</feature>
<dbReference type="AlphaFoldDB" id="A0A5Q2F8M5"/>
<feature type="transmembrane region" description="Helical" evidence="7">
    <location>
        <begin position="81"/>
        <end position="101"/>
    </location>
</feature>
<feature type="transmembrane region" description="Helical" evidence="7">
    <location>
        <begin position="254"/>
        <end position="277"/>
    </location>
</feature>
<feature type="transmembrane region" description="Helical" evidence="7">
    <location>
        <begin position="6"/>
        <end position="24"/>
    </location>
</feature>
<keyword evidence="10" id="KW-1185">Reference proteome</keyword>
<dbReference type="GO" id="GO:0016020">
    <property type="term" value="C:membrane"/>
    <property type="evidence" value="ECO:0007669"/>
    <property type="project" value="UniProtKB-SubCell"/>
</dbReference>
<dbReference type="NCBIfam" id="TIGR01972">
    <property type="entry name" value="NDH_I_M"/>
    <property type="match status" value="1"/>
</dbReference>
<evidence type="ECO:0000256" key="7">
    <source>
        <dbReference type="SAM" id="Phobius"/>
    </source>
</evidence>
<organism evidence="9 10">
    <name type="scientific">Raineyella fluvialis</name>
    <dbReference type="NCBI Taxonomy" id="2662261"/>
    <lineage>
        <taxon>Bacteria</taxon>
        <taxon>Bacillati</taxon>
        <taxon>Actinomycetota</taxon>
        <taxon>Actinomycetes</taxon>
        <taxon>Propionibacteriales</taxon>
        <taxon>Propionibacteriaceae</taxon>
        <taxon>Raineyella</taxon>
    </lineage>
</organism>
<feature type="transmembrane region" description="Helical" evidence="7">
    <location>
        <begin position="312"/>
        <end position="334"/>
    </location>
</feature>